<organism evidence="2 3">
    <name type="scientific">Novosphingobium organovorum</name>
    <dbReference type="NCBI Taxonomy" id="2930092"/>
    <lineage>
        <taxon>Bacteria</taxon>
        <taxon>Pseudomonadati</taxon>
        <taxon>Pseudomonadota</taxon>
        <taxon>Alphaproteobacteria</taxon>
        <taxon>Sphingomonadales</taxon>
        <taxon>Sphingomonadaceae</taxon>
        <taxon>Novosphingobium</taxon>
    </lineage>
</organism>
<evidence type="ECO:0000256" key="1">
    <source>
        <dbReference type="SAM" id="SignalP"/>
    </source>
</evidence>
<proteinExistence type="predicted"/>
<dbReference type="RefSeq" id="WP_244018925.1">
    <property type="nucleotide sequence ID" value="NZ_JALHLF010000023.1"/>
</dbReference>
<dbReference type="EMBL" id="JALHLF010000023">
    <property type="protein sequence ID" value="MCJ2182723.1"/>
    <property type="molecule type" value="Genomic_DNA"/>
</dbReference>
<sequence>MFLHKFLRFSVCAVLAAGASVVAADDGDSDEVEKVGIAAAFGLTAADGKTALGAGAGAIEAALLETDAINQAGAIIAALVKDHGATANILLLTSSETVNAATYFAVKRRLEAVSEFVASTKMCKDPAAKADIPGGDDKFAALLGKKLKLPGGTIVSPSVADIIPAVATSTSFAPVSLSVEDRALTGAILLNKGAKLKVSAKASDRVGPVRWQSATFGPSETQAVAFRLPAEMQGDPRASALLQSYDRMLRGADALRHCAEDAKAKAAVSAADALAVSLNAVTDKAPVAPLALAVQQEGLYDSGGVKILRVSIEQSGGTSRTRSGLIYTFGVPGAAVVSAGLVVSFRLIDTAAGITSLAGVVRCGVAPRKMGSVARFAQAEVVEGKEDSSVSKATCSYLVG</sequence>
<feature type="signal peptide" evidence="1">
    <location>
        <begin position="1"/>
        <end position="24"/>
    </location>
</feature>
<protein>
    <submittedName>
        <fullName evidence="2">Uncharacterized protein</fullName>
    </submittedName>
</protein>
<evidence type="ECO:0000313" key="3">
    <source>
        <dbReference type="Proteomes" id="UP001162881"/>
    </source>
</evidence>
<evidence type="ECO:0000313" key="2">
    <source>
        <dbReference type="EMBL" id="MCJ2182723.1"/>
    </source>
</evidence>
<dbReference type="Proteomes" id="UP001162881">
    <property type="component" value="Unassembled WGS sequence"/>
</dbReference>
<keyword evidence="1" id="KW-0732">Signal</keyword>
<gene>
    <name evidence="2" type="ORF">MTR62_08470</name>
</gene>
<keyword evidence="3" id="KW-1185">Reference proteome</keyword>
<name>A0ABT0BCK2_9SPHN</name>
<feature type="chain" id="PRO_5047096260" evidence="1">
    <location>
        <begin position="25"/>
        <end position="400"/>
    </location>
</feature>
<comment type="caution">
    <text evidence="2">The sequence shown here is derived from an EMBL/GenBank/DDBJ whole genome shotgun (WGS) entry which is preliminary data.</text>
</comment>
<accession>A0ABT0BCK2</accession>
<reference evidence="2" key="1">
    <citation type="submission" date="2022-03" db="EMBL/GenBank/DDBJ databases">
        <title>Identification of a novel bacterium isolated from mangrove sediments.</title>
        <authorList>
            <person name="Pan X."/>
        </authorList>
    </citation>
    <scope>NUCLEOTIDE SEQUENCE</scope>
    <source>
        <strain evidence="2">B1949</strain>
    </source>
</reference>